<dbReference type="SUPFAM" id="SSF52540">
    <property type="entry name" value="P-loop containing nucleoside triphosphate hydrolases"/>
    <property type="match status" value="1"/>
</dbReference>
<sequence>MVILDLNDEELTIRDRAVIFAKKNRTKICRRLTDKAVYLPEEAPVSVFMSGSPGAGKTESSKELVASISDGHVQVLRLDPDDLRIEFEDYDGSNSYLFQRAVVILVERSMDYIFKNGQSFLLDGTLSSYHVAEKNIQRSLDKDRDVLIIFVYQRPELAWEFVNAREKVEGRKILPEHFVEQFFGSQSVIEALKEKFGKKIQVDLLMKDNDGSTRTYHSNVSSLKPYLKPNYTLEEVKKIVGI</sequence>
<keyword evidence="2" id="KW-0067">ATP-binding</keyword>
<gene>
    <name evidence="4" type="ORF">BCS90_06455</name>
</gene>
<dbReference type="GO" id="GO:0016301">
    <property type="term" value="F:kinase activity"/>
    <property type="evidence" value="ECO:0007669"/>
    <property type="project" value="InterPro"/>
</dbReference>
<proteinExistence type="predicted"/>
<dbReference type="EMBL" id="MDBS01000078">
    <property type="protein sequence ID" value="PMP22461.1"/>
    <property type="molecule type" value="Genomic_DNA"/>
</dbReference>
<keyword evidence="1" id="KW-0547">Nucleotide-binding</keyword>
<organism evidence="4">
    <name type="scientific">Vibrio cyclitrophicus</name>
    <dbReference type="NCBI Taxonomy" id="47951"/>
    <lineage>
        <taxon>Bacteria</taxon>
        <taxon>Pseudomonadati</taxon>
        <taxon>Pseudomonadota</taxon>
        <taxon>Gammaproteobacteria</taxon>
        <taxon>Vibrionales</taxon>
        <taxon>Vibrionaceae</taxon>
        <taxon>Vibrio</taxon>
    </lineage>
</organism>
<dbReference type="AlphaFoldDB" id="A0A7Z1MDW0"/>
<name>A0A7Z1MDW0_9VIBR</name>
<feature type="domain" description="Zeta toxin" evidence="3">
    <location>
        <begin position="32"/>
        <end position="220"/>
    </location>
</feature>
<comment type="caution">
    <text evidence="4">The sequence shown here is derived from an EMBL/GenBank/DDBJ whole genome shotgun (WGS) entry which is preliminary data.</text>
</comment>
<reference evidence="4" key="1">
    <citation type="submission" date="2016-07" db="EMBL/GenBank/DDBJ databases">
        <authorList>
            <person name="Kauffman K."/>
            <person name="Arevalo P."/>
            <person name="Polz M.F."/>
        </authorList>
    </citation>
    <scope>NUCLEOTIDE SEQUENCE</scope>
    <source>
        <strain evidence="4">10N.222.46.E12</strain>
    </source>
</reference>
<protein>
    <submittedName>
        <fullName evidence="4">Zeta toxin family protein</fullName>
    </submittedName>
</protein>
<dbReference type="Pfam" id="PF06414">
    <property type="entry name" value="Zeta_toxin"/>
    <property type="match status" value="1"/>
</dbReference>
<reference evidence="4" key="2">
    <citation type="journal article" date="2018" name="Nature">
        <title>A major lineage of non-tailed dsDNA viruses as unrecognized killers of marine bacteria.</title>
        <authorList>
            <person name="Kauffman K.M."/>
            <person name="Hussain F.A."/>
            <person name="Yang J."/>
            <person name="Arevalo P."/>
            <person name="Brown J.M."/>
            <person name="Chang W.K."/>
            <person name="VanInsberghe D."/>
            <person name="Elsherbini J."/>
            <person name="Sharma R.S."/>
            <person name="Cutler M.B."/>
            <person name="Kelly L."/>
            <person name="Polz M.F."/>
        </authorList>
    </citation>
    <scope>NUCLEOTIDE SEQUENCE</scope>
    <source>
        <strain evidence="4">10N.222.46.E12</strain>
    </source>
</reference>
<evidence type="ECO:0000259" key="3">
    <source>
        <dbReference type="Pfam" id="PF06414"/>
    </source>
</evidence>
<dbReference type="Gene3D" id="3.40.50.300">
    <property type="entry name" value="P-loop containing nucleotide triphosphate hydrolases"/>
    <property type="match status" value="1"/>
</dbReference>
<dbReference type="GO" id="GO:0005524">
    <property type="term" value="F:ATP binding"/>
    <property type="evidence" value="ECO:0007669"/>
    <property type="project" value="UniProtKB-KW"/>
</dbReference>
<dbReference type="RefSeq" id="WP_102333060.1">
    <property type="nucleotide sequence ID" value="NZ_CP170590.1"/>
</dbReference>
<evidence type="ECO:0000313" key="4">
    <source>
        <dbReference type="EMBL" id="PMP22461.1"/>
    </source>
</evidence>
<evidence type="ECO:0000256" key="2">
    <source>
        <dbReference type="ARBA" id="ARBA00022840"/>
    </source>
</evidence>
<evidence type="ECO:0000256" key="1">
    <source>
        <dbReference type="ARBA" id="ARBA00022741"/>
    </source>
</evidence>
<accession>A0A7Z1MDW0</accession>
<dbReference type="InterPro" id="IPR027417">
    <property type="entry name" value="P-loop_NTPase"/>
</dbReference>
<dbReference type="InterPro" id="IPR010488">
    <property type="entry name" value="Zeta_toxin_domain"/>
</dbReference>